<dbReference type="EMBL" id="QRHZ01000003">
    <property type="protein sequence ID" value="RHG17855.1"/>
    <property type="molecule type" value="Genomic_DNA"/>
</dbReference>
<dbReference type="AlphaFoldDB" id="A0A414SFC8"/>
<evidence type="ECO:0000313" key="2">
    <source>
        <dbReference type="EMBL" id="RHK95683.1"/>
    </source>
</evidence>
<dbReference type="RefSeq" id="WP_117638804.1">
    <property type="nucleotide sequence ID" value="NZ_CABJDZ010000003.1"/>
</dbReference>
<evidence type="ECO:0000313" key="1">
    <source>
        <dbReference type="EMBL" id="RHG17855.1"/>
    </source>
</evidence>
<gene>
    <name evidence="2" type="ORF">DW040_07585</name>
    <name evidence="1" type="ORF">DW272_07450</name>
</gene>
<evidence type="ECO:0000313" key="3">
    <source>
        <dbReference type="Proteomes" id="UP000284220"/>
    </source>
</evidence>
<evidence type="ECO:0000313" key="4">
    <source>
        <dbReference type="Proteomes" id="UP000284267"/>
    </source>
</evidence>
<organism evidence="1 3">
    <name type="scientific">Blautia obeum</name>
    <dbReference type="NCBI Taxonomy" id="40520"/>
    <lineage>
        <taxon>Bacteria</taxon>
        <taxon>Bacillati</taxon>
        <taxon>Bacillota</taxon>
        <taxon>Clostridia</taxon>
        <taxon>Lachnospirales</taxon>
        <taxon>Lachnospiraceae</taxon>
        <taxon>Blautia</taxon>
    </lineage>
</organism>
<reference evidence="3 4" key="1">
    <citation type="submission" date="2018-08" db="EMBL/GenBank/DDBJ databases">
        <title>A genome reference for cultivated species of the human gut microbiota.</title>
        <authorList>
            <person name="Zou Y."/>
            <person name="Xue W."/>
            <person name="Luo G."/>
        </authorList>
    </citation>
    <scope>NUCLEOTIDE SEQUENCE [LARGE SCALE GENOMIC DNA]</scope>
    <source>
        <strain evidence="2 4">AF39-4</strain>
        <strain evidence="1 3">AM22-9LB</strain>
    </source>
</reference>
<protein>
    <submittedName>
        <fullName evidence="1">Uncharacterized protein</fullName>
    </submittedName>
</protein>
<proteinExistence type="predicted"/>
<dbReference type="EMBL" id="QROE01000003">
    <property type="protein sequence ID" value="RHK95683.1"/>
    <property type="molecule type" value="Genomic_DNA"/>
</dbReference>
<comment type="caution">
    <text evidence="1">The sequence shown here is derived from an EMBL/GenBank/DDBJ whole genome shotgun (WGS) entry which is preliminary data.</text>
</comment>
<dbReference type="Proteomes" id="UP000284220">
    <property type="component" value="Unassembled WGS sequence"/>
</dbReference>
<name>A0A414SFC8_9FIRM</name>
<dbReference type="Proteomes" id="UP000284267">
    <property type="component" value="Unassembled WGS sequence"/>
</dbReference>
<sequence length="246" mass="29044">MNKQIKEEKNCFLRDYSLQKEVEKLDLSEKIRAQLNLANIRILLPKKDISKKNNRFNVFVSEALEISGEYRICYLEIDEYDIKIAEFKGARGDRYSGFYKMLVAFLDGQVEYKNEKNKLILKIQELERLLNIFNDISCLYKDGKCEVRSTAKTFTKKIGGESCEYPIKYYELIDNKIGKELDVIHKTWIDIRTEIEEQCKVLIEGTGDQFVSAYKEIQQMKQYLEKILNDNNERKLALEKNRGIQF</sequence>
<accession>A0A414SFC8</accession>